<dbReference type="PANTHER" id="PTHR39321">
    <property type="entry name" value="NICOTINATE-NUCLEOTIDE ADENYLYLTRANSFERASE-RELATED"/>
    <property type="match status" value="1"/>
</dbReference>
<evidence type="ECO:0000259" key="12">
    <source>
        <dbReference type="Pfam" id="PF01467"/>
    </source>
</evidence>
<evidence type="ECO:0000256" key="8">
    <source>
        <dbReference type="ARBA" id="ARBA00022840"/>
    </source>
</evidence>
<protein>
    <recommendedName>
        <fullName evidence="11">Probable nicotinate-nucleotide adenylyltransferase</fullName>
        <ecNumber evidence="11">2.7.7.18</ecNumber>
    </recommendedName>
    <alternativeName>
        <fullName evidence="11">Deamido-NAD(+) diphosphorylase</fullName>
    </alternativeName>
    <alternativeName>
        <fullName evidence="11">Deamido-NAD(+) pyrophosphorylase</fullName>
    </alternativeName>
    <alternativeName>
        <fullName evidence="11">Nicotinate mononucleotide adenylyltransferase</fullName>
        <shortName evidence="11">NaMN adenylyltransferase</shortName>
    </alternativeName>
</protein>
<evidence type="ECO:0000313" key="13">
    <source>
        <dbReference type="EMBL" id="PMP71763.1"/>
    </source>
</evidence>
<gene>
    <name evidence="11 13" type="primary">nadD</name>
    <name evidence="13" type="ORF">C0187_03255</name>
</gene>
<evidence type="ECO:0000256" key="5">
    <source>
        <dbReference type="ARBA" id="ARBA00022679"/>
    </source>
</evidence>
<keyword evidence="4 11" id="KW-0662">Pyridine nucleotide biosynthesis</keyword>
<dbReference type="Proteomes" id="UP000242881">
    <property type="component" value="Unassembled WGS sequence"/>
</dbReference>
<dbReference type="Gene3D" id="3.40.50.620">
    <property type="entry name" value="HUPs"/>
    <property type="match status" value="1"/>
</dbReference>
<evidence type="ECO:0000256" key="11">
    <source>
        <dbReference type="HAMAP-Rule" id="MF_00244"/>
    </source>
</evidence>
<dbReference type="NCBIfam" id="NF000840">
    <property type="entry name" value="PRK00071.1-3"/>
    <property type="match status" value="1"/>
</dbReference>
<reference evidence="13 14" key="1">
    <citation type="submission" date="2018-01" db="EMBL/GenBank/DDBJ databases">
        <title>Metagenomic assembled genomes from two thermal pools in the Uzon Caldera, Kamchatka, Russia.</title>
        <authorList>
            <person name="Wilkins L."/>
            <person name="Ettinger C."/>
        </authorList>
    </citation>
    <scope>NUCLEOTIDE SEQUENCE [LARGE SCALE GENOMIC DNA]</scope>
    <source>
        <strain evidence="13">ZAV-05</strain>
    </source>
</reference>
<comment type="catalytic activity">
    <reaction evidence="10 11">
        <text>nicotinate beta-D-ribonucleotide + ATP + H(+) = deamido-NAD(+) + diphosphate</text>
        <dbReference type="Rhea" id="RHEA:22860"/>
        <dbReference type="ChEBI" id="CHEBI:15378"/>
        <dbReference type="ChEBI" id="CHEBI:30616"/>
        <dbReference type="ChEBI" id="CHEBI:33019"/>
        <dbReference type="ChEBI" id="CHEBI:57502"/>
        <dbReference type="ChEBI" id="CHEBI:58437"/>
        <dbReference type="EC" id="2.7.7.18"/>
    </reaction>
</comment>
<evidence type="ECO:0000313" key="14">
    <source>
        <dbReference type="Proteomes" id="UP000242881"/>
    </source>
</evidence>
<dbReference type="InterPro" id="IPR014729">
    <property type="entry name" value="Rossmann-like_a/b/a_fold"/>
</dbReference>
<evidence type="ECO:0000256" key="4">
    <source>
        <dbReference type="ARBA" id="ARBA00022642"/>
    </source>
</evidence>
<evidence type="ECO:0000256" key="7">
    <source>
        <dbReference type="ARBA" id="ARBA00022741"/>
    </source>
</evidence>
<comment type="pathway">
    <text evidence="2 11">Cofactor biosynthesis; NAD(+) biosynthesis; deamido-NAD(+) from nicotinate D-ribonucleotide: step 1/1.</text>
</comment>
<comment type="caution">
    <text evidence="13">The sequence shown here is derived from an EMBL/GenBank/DDBJ whole genome shotgun (WGS) entry which is preliminary data.</text>
</comment>
<evidence type="ECO:0000256" key="3">
    <source>
        <dbReference type="ARBA" id="ARBA00009014"/>
    </source>
</evidence>
<dbReference type="GO" id="GO:0004515">
    <property type="term" value="F:nicotinate-nucleotide adenylyltransferase activity"/>
    <property type="evidence" value="ECO:0007669"/>
    <property type="project" value="UniProtKB-UniRule"/>
</dbReference>
<accession>A0A2J6WMZ3</accession>
<comment type="similarity">
    <text evidence="3 11">Belongs to the NadD family.</text>
</comment>
<sequence length="214" mass="25288">MKKIALFGGTFNPVHKGHINLAVEVQSLFNFDKFYFIPSKIPPHKKLPNTTPEERIQMLKLAIEDLDRSIFDISDIEICSSKKSYTYNTLVKFNKIYKNNELFFIVGTDIFATIKTWNRWEELFDLANFVVVNRPNYSMDKMLQTIPVKLLSLVIRFEDFVFGMEKKIILTHIKEVPISSTDIRELLSNDEYIDFLPQKVYEYIRNNNLYREAR</sequence>
<dbReference type="RefSeq" id="WP_424605279.1">
    <property type="nucleotide sequence ID" value="NZ_JBNAVA010000003.1"/>
</dbReference>
<dbReference type="GO" id="GO:0005524">
    <property type="term" value="F:ATP binding"/>
    <property type="evidence" value="ECO:0007669"/>
    <property type="project" value="UniProtKB-KW"/>
</dbReference>
<dbReference type="NCBIfam" id="TIGR00125">
    <property type="entry name" value="cyt_tran_rel"/>
    <property type="match status" value="1"/>
</dbReference>
<dbReference type="AlphaFoldDB" id="A0A2J6WMZ3"/>
<keyword evidence="8 11" id="KW-0067">ATP-binding</keyword>
<dbReference type="GO" id="GO:0009435">
    <property type="term" value="P:NAD+ biosynthetic process"/>
    <property type="evidence" value="ECO:0007669"/>
    <property type="project" value="UniProtKB-UniRule"/>
</dbReference>
<dbReference type="HAMAP" id="MF_00244">
    <property type="entry name" value="NaMN_adenylyltr"/>
    <property type="match status" value="1"/>
</dbReference>
<dbReference type="InterPro" id="IPR004821">
    <property type="entry name" value="Cyt_trans-like"/>
</dbReference>
<keyword evidence="7 11" id="KW-0547">Nucleotide-binding</keyword>
<feature type="domain" description="Cytidyltransferase-like" evidence="12">
    <location>
        <begin position="6"/>
        <end position="185"/>
    </location>
</feature>
<dbReference type="SUPFAM" id="SSF52374">
    <property type="entry name" value="Nucleotidylyl transferase"/>
    <property type="match status" value="1"/>
</dbReference>
<dbReference type="UniPathway" id="UPA00253">
    <property type="reaction ID" value="UER00332"/>
</dbReference>
<evidence type="ECO:0000256" key="1">
    <source>
        <dbReference type="ARBA" id="ARBA00002324"/>
    </source>
</evidence>
<dbReference type="EMBL" id="PNIN01000035">
    <property type="protein sequence ID" value="PMP71763.1"/>
    <property type="molecule type" value="Genomic_DNA"/>
</dbReference>
<proteinExistence type="inferred from homology"/>
<keyword evidence="9 11" id="KW-0520">NAD</keyword>
<dbReference type="CDD" id="cd02165">
    <property type="entry name" value="NMNAT"/>
    <property type="match status" value="1"/>
</dbReference>
<dbReference type="NCBIfam" id="TIGR00482">
    <property type="entry name" value="nicotinate (nicotinamide) nucleotide adenylyltransferase"/>
    <property type="match status" value="1"/>
</dbReference>
<comment type="function">
    <text evidence="1 11">Catalyzes the reversible adenylation of nicotinate mononucleotide (NaMN) to nicotinic acid adenine dinucleotide (NaAD).</text>
</comment>
<keyword evidence="6 11" id="KW-0548">Nucleotidyltransferase</keyword>
<dbReference type="EC" id="2.7.7.18" evidence="11"/>
<dbReference type="Pfam" id="PF01467">
    <property type="entry name" value="CTP_transf_like"/>
    <property type="match status" value="1"/>
</dbReference>
<organism evidence="13 14">
    <name type="scientific">Calditerrivibrio nitroreducens</name>
    <dbReference type="NCBI Taxonomy" id="477976"/>
    <lineage>
        <taxon>Bacteria</taxon>
        <taxon>Pseudomonadati</taxon>
        <taxon>Deferribacterota</taxon>
        <taxon>Deferribacteres</taxon>
        <taxon>Deferribacterales</taxon>
        <taxon>Calditerrivibrionaceae</taxon>
    </lineage>
</organism>
<evidence type="ECO:0000256" key="9">
    <source>
        <dbReference type="ARBA" id="ARBA00023027"/>
    </source>
</evidence>
<dbReference type="PANTHER" id="PTHR39321:SF3">
    <property type="entry name" value="PHOSPHOPANTETHEINE ADENYLYLTRANSFERASE"/>
    <property type="match status" value="1"/>
</dbReference>
<dbReference type="InterPro" id="IPR005248">
    <property type="entry name" value="NadD/NMNAT"/>
</dbReference>
<keyword evidence="5 11" id="KW-0808">Transferase</keyword>
<name>A0A2J6WMZ3_9BACT</name>
<evidence type="ECO:0000256" key="2">
    <source>
        <dbReference type="ARBA" id="ARBA00005019"/>
    </source>
</evidence>
<evidence type="ECO:0000256" key="6">
    <source>
        <dbReference type="ARBA" id="ARBA00022695"/>
    </source>
</evidence>
<evidence type="ECO:0000256" key="10">
    <source>
        <dbReference type="ARBA" id="ARBA00048721"/>
    </source>
</evidence>